<evidence type="ECO:0000256" key="1">
    <source>
        <dbReference type="SAM" id="MobiDB-lite"/>
    </source>
</evidence>
<organism evidence="2">
    <name type="scientific">Physcomitrium patens</name>
    <name type="common">Spreading-leaved earth moss</name>
    <name type="synonym">Physcomitrella patens</name>
    <dbReference type="NCBI Taxonomy" id="3218"/>
    <lineage>
        <taxon>Eukaryota</taxon>
        <taxon>Viridiplantae</taxon>
        <taxon>Streptophyta</taxon>
        <taxon>Embryophyta</taxon>
        <taxon>Bryophyta</taxon>
        <taxon>Bryophytina</taxon>
        <taxon>Bryopsida</taxon>
        <taxon>Funariidae</taxon>
        <taxon>Funariales</taxon>
        <taxon>Funariaceae</taxon>
        <taxon>Physcomitrium</taxon>
    </lineage>
</organism>
<evidence type="ECO:0000313" key="4">
    <source>
        <dbReference type="Proteomes" id="UP000006727"/>
    </source>
</evidence>
<evidence type="ECO:0000313" key="2">
    <source>
        <dbReference type="EMBL" id="PNR51152.1"/>
    </source>
</evidence>
<evidence type="ECO:0000313" key="3">
    <source>
        <dbReference type="EnsemblPlants" id="PAC:32923409.CDS.1"/>
    </source>
</evidence>
<dbReference type="AlphaFoldDB" id="A0A2K1KBK2"/>
<feature type="region of interest" description="Disordered" evidence="1">
    <location>
        <begin position="1"/>
        <end position="51"/>
    </location>
</feature>
<dbReference type="Gramene" id="Pp3c7_13150V3.1">
    <property type="protein sequence ID" value="PAC:32923409.CDS.1"/>
    <property type="gene ID" value="Pp3c7_13150"/>
</dbReference>
<dbReference type="EMBL" id="ABEU02000007">
    <property type="protein sequence ID" value="PNR51152.1"/>
    <property type="molecule type" value="Genomic_DNA"/>
</dbReference>
<dbReference type="Proteomes" id="UP000006727">
    <property type="component" value="Chromosome 7"/>
</dbReference>
<dbReference type="InParanoid" id="A0A2K1KBK2"/>
<reference evidence="2 4" key="2">
    <citation type="journal article" date="2018" name="Plant J.">
        <title>The Physcomitrella patens chromosome-scale assembly reveals moss genome structure and evolution.</title>
        <authorList>
            <person name="Lang D."/>
            <person name="Ullrich K.K."/>
            <person name="Murat F."/>
            <person name="Fuchs J."/>
            <person name="Jenkins J."/>
            <person name="Haas F.B."/>
            <person name="Piednoel M."/>
            <person name="Gundlach H."/>
            <person name="Van Bel M."/>
            <person name="Meyberg R."/>
            <person name="Vives C."/>
            <person name="Morata J."/>
            <person name="Symeonidi A."/>
            <person name="Hiss M."/>
            <person name="Muchero W."/>
            <person name="Kamisugi Y."/>
            <person name="Saleh O."/>
            <person name="Blanc G."/>
            <person name="Decker E.L."/>
            <person name="van Gessel N."/>
            <person name="Grimwood J."/>
            <person name="Hayes R.D."/>
            <person name="Graham S.W."/>
            <person name="Gunter L.E."/>
            <person name="McDaniel S.F."/>
            <person name="Hoernstein S.N.W."/>
            <person name="Larsson A."/>
            <person name="Li F.W."/>
            <person name="Perroud P.F."/>
            <person name="Phillips J."/>
            <person name="Ranjan P."/>
            <person name="Rokshar D.S."/>
            <person name="Rothfels C.J."/>
            <person name="Schneider L."/>
            <person name="Shu S."/>
            <person name="Stevenson D.W."/>
            <person name="Thummler F."/>
            <person name="Tillich M."/>
            <person name="Villarreal Aguilar J.C."/>
            <person name="Widiez T."/>
            <person name="Wong G.K."/>
            <person name="Wymore A."/>
            <person name="Zhang Y."/>
            <person name="Zimmer A.D."/>
            <person name="Quatrano R.S."/>
            <person name="Mayer K.F.X."/>
            <person name="Goodstein D."/>
            <person name="Casacuberta J.M."/>
            <person name="Vandepoele K."/>
            <person name="Reski R."/>
            <person name="Cuming A.C."/>
            <person name="Tuskan G.A."/>
            <person name="Maumus F."/>
            <person name="Salse J."/>
            <person name="Schmutz J."/>
            <person name="Rensing S.A."/>
        </authorList>
    </citation>
    <scope>NUCLEOTIDE SEQUENCE [LARGE SCALE GENOMIC DNA]</scope>
    <source>
        <strain evidence="3 4">cv. Gransden 2004</strain>
    </source>
</reference>
<dbReference type="EnsemblPlants" id="Pp3c7_13150V3.1">
    <property type="protein sequence ID" value="PAC:32923409.CDS.1"/>
    <property type="gene ID" value="Pp3c7_13150"/>
</dbReference>
<sequence>MGPTHPSLLQQHHLHRKLRAVADPTTTTEKPSSRHRDAAIEGAPVASPLSNTKHSRFLGFLLCNIFFFK</sequence>
<accession>A0A2K1KBK2</accession>
<protein>
    <submittedName>
        <fullName evidence="2 3">Uncharacterized protein</fullName>
    </submittedName>
</protein>
<proteinExistence type="predicted"/>
<gene>
    <name evidence="2" type="ORF">PHYPA_010338</name>
</gene>
<keyword evidence="4" id="KW-1185">Reference proteome</keyword>
<reference evidence="3" key="3">
    <citation type="submission" date="2020-12" db="UniProtKB">
        <authorList>
            <consortium name="EnsemblPlants"/>
        </authorList>
    </citation>
    <scope>IDENTIFICATION</scope>
</reference>
<name>A0A2K1KBK2_PHYPA</name>
<reference evidence="2 4" key="1">
    <citation type="journal article" date="2008" name="Science">
        <title>The Physcomitrella genome reveals evolutionary insights into the conquest of land by plants.</title>
        <authorList>
            <person name="Rensing S."/>
            <person name="Lang D."/>
            <person name="Zimmer A."/>
            <person name="Terry A."/>
            <person name="Salamov A."/>
            <person name="Shapiro H."/>
            <person name="Nishiyama T."/>
            <person name="Perroud P.-F."/>
            <person name="Lindquist E."/>
            <person name="Kamisugi Y."/>
            <person name="Tanahashi T."/>
            <person name="Sakakibara K."/>
            <person name="Fujita T."/>
            <person name="Oishi K."/>
            <person name="Shin-I T."/>
            <person name="Kuroki Y."/>
            <person name="Toyoda A."/>
            <person name="Suzuki Y."/>
            <person name="Hashimoto A."/>
            <person name="Yamaguchi K."/>
            <person name="Sugano A."/>
            <person name="Kohara Y."/>
            <person name="Fujiyama A."/>
            <person name="Anterola A."/>
            <person name="Aoki S."/>
            <person name="Ashton N."/>
            <person name="Barbazuk W.B."/>
            <person name="Barker E."/>
            <person name="Bennetzen J."/>
            <person name="Bezanilla M."/>
            <person name="Blankenship R."/>
            <person name="Cho S.H."/>
            <person name="Dutcher S."/>
            <person name="Estelle M."/>
            <person name="Fawcett J.A."/>
            <person name="Gundlach H."/>
            <person name="Hanada K."/>
            <person name="Heyl A."/>
            <person name="Hicks K.A."/>
            <person name="Hugh J."/>
            <person name="Lohr M."/>
            <person name="Mayer K."/>
            <person name="Melkozernov A."/>
            <person name="Murata T."/>
            <person name="Nelson D."/>
            <person name="Pils B."/>
            <person name="Prigge M."/>
            <person name="Reiss B."/>
            <person name="Renner T."/>
            <person name="Rombauts S."/>
            <person name="Rushton P."/>
            <person name="Sanderfoot A."/>
            <person name="Schween G."/>
            <person name="Shiu S.-H."/>
            <person name="Stueber K."/>
            <person name="Theodoulou F.L."/>
            <person name="Tu H."/>
            <person name="Van de Peer Y."/>
            <person name="Verrier P.J."/>
            <person name="Waters E."/>
            <person name="Wood A."/>
            <person name="Yang L."/>
            <person name="Cove D."/>
            <person name="Cuming A."/>
            <person name="Hasebe M."/>
            <person name="Lucas S."/>
            <person name="Mishler D.B."/>
            <person name="Reski R."/>
            <person name="Grigoriev I."/>
            <person name="Quatrano R.S."/>
            <person name="Boore J.L."/>
        </authorList>
    </citation>
    <scope>NUCLEOTIDE SEQUENCE [LARGE SCALE GENOMIC DNA]</scope>
    <source>
        <strain evidence="3 4">cv. Gransden 2004</strain>
    </source>
</reference>